<comment type="caution">
    <text evidence="1">The sequence shown here is derived from an EMBL/GenBank/DDBJ whole genome shotgun (WGS) entry which is preliminary data.</text>
</comment>
<evidence type="ECO:0000313" key="1">
    <source>
        <dbReference type="EMBL" id="ORC85252.1"/>
    </source>
</evidence>
<evidence type="ECO:0000313" key="2">
    <source>
        <dbReference type="Proteomes" id="UP000192257"/>
    </source>
</evidence>
<dbReference type="Proteomes" id="UP000192257">
    <property type="component" value="Unassembled WGS sequence"/>
</dbReference>
<dbReference type="EMBL" id="NBCO01000036">
    <property type="protein sequence ID" value="ORC85252.1"/>
    <property type="molecule type" value="Genomic_DNA"/>
</dbReference>
<sequence length="106" mass="12484">MQKTMARRQESSETHFYNIYPILYESSPAEMVNVLRKRGKKRTFNMRIRCKEVLPGKWPQRTPAIRSFYCNPKVCQIHRCQRTARMGITGVFVLGGKKGAKMMYHK</sequence>
<proteinExistence type="predicted"/>
<accession>A0A1X0NKG1</accession>
<dbReference type="VEuPathDB" id="TriTrypDB:TM35_000361120"/>
<name>A0A1X0NKG1_9TRYP</name>
<dbReference type="GeneID" id="39989077"/>
<dbReference type="AlphaFoldDB" id="A0A1X0NKG1"/>
<keyword evidence="2" id="KW-1185">Reference proteome</keyword>
<protein>
    <submittedName>
        <fullName evidence="1">Uncharacterized protein</fullName>
    </submittedName>
</protein>
<gene>
    <name evidence="1" type="ORF">TM35_000361120</name>
</gene>
<dbReference type="RefSeq" id="XP_028879318.1">
    <property type="nucleotide sequence ID" value="XM_029029297.1"/>
</dbReference>
<organism evidence="1 2">
    <name type="scientific">Trypanosoma theileri</name>
    <dbReference type="NCBI Taxonomy" id="67003"/>
    <lineage>
        <taxon>Eukaryota</taxon>
        <taxon>Discoba</taxon>
        <taxon>Euglenozoa</taxon>
        <taxon>Kinetoplastea</taxon>
        <taxon>Metakinetoplastina</taxon>
        <taxon>Trypanosomatida</taxon>
        <taxon>Trypanosomatidae</taxon>
        <taxon>Trypanosoma</taxon>
    </lineage>
</organism>
<reference evidence="1 2" key="1">
    <citation type="submission" date="2017-03" db="EMBL/GenBank/DDBJ databases">
        <title>An alternative strategy for trypanosome survival in the mammalian bloodstream revealed through genome and transcriptome analysis of the ubiquitous bovine parasite Trypanosoma (Megatrypanum) theileri.</title>
        <authorList>
            <person name="Kelly S."/>
            <person name="Ivens A."/>
            <person name="Mott A."/>
            <person name="O'Neill E."/>
            <person name="Emms D."/>
            <person name="Macleod O."/>
            <person name="Voorheis P."/>
            <person name="Matthews J."/>
            <person name="Matthews K."/>
            <person name="Carrington M."/>
        </authorList>
    </citation>
    <scope>NUCLEOTIDE SEQUENCE [LARGE SCALE GENOMIC DNA]</scope>
    <source>
        <strain evidence="1">Edinburgh</strain>
    </source>
</reference>